<evidence type="ECO:0000313" key="4">
    <source>
        <dbReference type="EMBL" id="MFC7310825.1"/>
    </source>
</evidence>
<dbReference type="Gene3D" id="3.40.50.12820">
    <property type="match status" value="1"/>
</dbReference>
<gene>
    <name evidence="4" type="ORF">ACFQVC_42260</name>
</gene>
<dbReference type="Gene3D" id="2.30.38.10">
    <property type="entry name" value="Luciferase, Domain 3"/>
    <property type="match status" value="1"/>
</dbReference>
<evidence type="ECO:0000259" key="2">
    <source>
        <dbReference type="Pfam" id="PF00501"/>
    </source>
</evidence>
<feature type="domain" description="AMP-binding enzyme C-terminal" evidence="3">
    <location>
        <begin position="436"/>
        <end position="511"/>
    </location>
</feature>
<keyword evidence="1 4" id="KW-0436">Ligase</keyword>
<dbReference type="Gene3D" id="3.30.300.30">
    <property type="match status" value="1"/>
</dbReference>
<keyword evidence="5" id="KW-1185">Reference proteome</keyword>
<dbReference type="PANTHER" id="PTHR43352:SF1">
    <property type="entry name" value="ANTHRANILATE--COA LIGASE"/>
    <property type="match status" value="1"/>
</dbReference>
<organism evidence="4 5">
    <name type="scientific">Streptomyces monticola</name>
    <dbReference type="NCBI Taxonomy" id="2666263"/>
    <lineage>
        <taxon>Bacteria</taxon>
        <taxon>Bacillati</taxon>
        <taxon>Actinomycetota</taxon>
        <taxon>Actinomycetes</taxon>
        <taxon>Kitasatosporales</taxon>
        <taxon>Streptomycetaceae</taxon>
        <taxon>Streptomyces</taxon>
    </lineage>
</organism>
<dbReference type="GO" id="GO:0016874">
    <property type="term" value="F:ligase activity"/>
    <property type="evidence" value="ECO:0007669"/>
    <property type="project" value="UniProtKB-KW"/>
</dbReference>
<name>A0ABW2JZ76_9ACTN</name>
<feature type="domain" description="AMP-dependent synthetase/ligase" evidence="2">
    <location>
        <begin position="14"/>
        <end position="386"/>
    </location>
</feature>
<evidence type="ECO:0000313" key="5">
    <source>
        <dbReference type="Proteomes" id="UP001596523"/>
    </source>
</evidence>
<evidence type="ECO:0000259" key="3">
    <source>
        <dbReference type="Pfam" id="PF13193"/>
    </source>
</evidence>
<dbReference type="PANTHER" id="PTHR43352">
    <property type="entry name" value="ACETYL-COA SYNTHETASE"/>
    <property type="match status" value="1"/>
</dbReference>
<dbReference type="Pfam" id="PF00501">
    <property type="entry name" value="AMP-binding"/>
    <property type="match status" value="1"/>
</dbReference>
<evidence type="ECO:0000256" key="1">
    <source>
        <dbReference type="ARBA" id="ARBA00022598"/>
    </source>
</evidence>
<dbReference type="Pfam" id="PF13193">
    <property type="entry name" value="AMP-binding_C"/>
    <property type="match status" value="1"/>
</dbReference>
<dbReference type="InterPro" id="IPR011957">
    <property type="entry name" value="Benz_CoA_lig"/>
</dbReference>
<dbReference type="NCBIfam" id="TIGR02262">
    <property type="entry name" value="benz_CoA_lig"/>
    <property type="match status" value="1"/>
</dbReference>
<protein>
    <submittedName>
        <fullName evidence="4">Benzoate-CoA ligase family protein</fullName>
    </submittedName>
</protein>
<dbReference type="InterPro" id="IPR025110">
    <property type="entry name" value="AMP-bd_C"/>
</dbReference>
<dbReference type="InterPro" id="IPR000873">
    <property type="entry name" value="AMP-dep_synth/lig_dom"/>
</dbReference>
<dbReference type="Proteomes" id="UP001596523">
    <property type="component" value="Unassembled WGS sequence"/>
</dbReference>
<proteinExistence type="predicted"/>
<comment type="caution">
    <text evidence="4">The sequence shown here is derived from an EMBL/GenBank/DDBJ whole genome shotgun (WGS) entry which is preliminary data.</text>
</comment>
<dbReference type="InterPro" id="IPR045851">
    <property type="entry name" value="AMP-bd_C_sf"/>
</dbReference>
<dbReference type="EMBL" id="JBHTCF010000050">
    <property type="protein sequence ID" value="MFC7310825.1"/>
    <property type="molecule type" value="Genomic_DNA"/>
</dbReference>
<dbReference type="RefSeq" id="WP_381842059.1">
    <property type="nucleotide sequence ID" value="NZ_JBHTCF010000050.1"/>
</dbReference>
<reference evidence="5" key="1">
    <citation type="journal article" date="2019" name="Int. J. Syst. Evol. Microbiol.">
        <title>The Global Catalogue of Microorganisms (GCM) 10K type strain sequencing project: providing services to taxonomists for standard genome sequencing and annotation.</title>
        <authorList>
            <consortium name="The Broad Institute Genomics Platform"/>
            <consortium name="The Broad Institute Genome Sequencing Center for Infectious Disease"/>
            <person name="Wu L."/>
            <person name="Ma J."/>
        </authorList>
    </citation>
    <scope>NUCLEOTIDE SEQUENCE [LARGE SCALE GENOMIC DNA]</scope>
    <source>
        <strain evidence="5">SYNS20</strain>
    </source>
</reference>
<dbReference type="Gene3D" id="3.40.50.980">
    <property type="match status" value="1"/>
</dbReference>
<accession>A0ABW2JZ76</accession>
<sequence>MKDHFNAAVYLLDRQLARGMGHRPALISPRGTVTYAELATDVARACAGWRALGVRPEERVLIHAADSPEMVTGLLSLMRMGAVPVPVSTMSTSTELAALIHDSRCRYVLAGPEFCHPLQQALTETPTFTDLQGVVVFHAAPLQPPSPVIRLRWEHLMRAGETSSHSDQAADHTTEDSPALWLYTSGTTGTPKAAMHRHGSIRFVAEQYGQEVLGLRPEDRCYSVAKLFFAYGIGNSCFFPLSVGAAAVLDPSPPTPQTIARRLTDDAPTVFFGVPTSYAALLREGSLPDSAFNGVRMAVSAGEPLPPELHMRFRARFGTELLNAMGPTEALHIFLANQPGASRPGTLGMPVPGYELRIETEDGTEAESSQPGVLKVKAPSAATGYWCRPDATHAVFQAEWINTGDLFTRDEHGYYTCLGRAGDMIKSGGIWVTPSEVENRLLQHPDVAAACVVPAPDADGLDRPVACVVPSGAGSVDADGLVAFCREALTSHKCPRHVLVYPDLPTTGTGKVNRRLVQQQALARLEDLGLTPRVPTQPAHLPADRVASAVPVPFMPPSGGN</sequence>
<dbReference type="SUPFAM" id="SSF56801">
    <property type="entry name" value="Acetyl-CoA synthetase-like"/>
    <property type="match status" value="1"/>
</dbReference>